<feature type="region of interest" description="Disordered" evidence="1">
    <location>
        <begin position="39"/>
        <end position="64"/>
    </location>
</feature>
<organism evidence="2 3">
    <name type="scientific">Myotis brandtii</name>
    <name type="common">Brandt's bat</name>
    <dbReference type="NCBI Taxonomy" id="109478"/>
    <lineage>
        <taxon>Eukaryota</taxon>
        <taxon>Metazoa</taxon>
        <taxon>Chordata</taxon>
        <taxon>Craniata</taxon>
        <taxon>Vertebrata</taxon>
        <taxon>Euteleostomi</taxon>
        <taxon>Mammalia</taxon>
        <taxon>Eutheria</taxon>
        <taxon>Laurasiatheria</taxon>
        <taxon>Chiroptera</taxon>
        <taxon>Yangochiroptera</taxon>
        <taxon>Vespertilionidae</taxon>
        <taxon>Myotis</taxon>
    </lineage>
</organism>
<accession>S7Q963</accession>
<feature type="region of interest" description="Disordered" evidence="1">
    <location>
        <begin position="135"/>
        <end position="194"/>
    </location>
</feature>
<evidence type="ECO:0000256" key="1">
    <source>
        <dbReference type="SAM" id="MobiDB-lite"/>
    </source>
</evidence>
<dbReference type="Proteomes" id="UP000052978">
    <property type="component" value="Unassembled WGS sequence"/>
</dbReference>
<proteinExistence type="predicted"/>
<reference evidence="2 3" key="1">
    <citation type="journal article" date="2013" name="Nat. Commun.">
        <title>Genome analysis reveals insights into physiology and longevity of the Brandt's bat Myotis brandtii.</title>
        <authorList>
            <person name="Seim I."/>
            <person name="Fang X."/>
            <person name="Xiong Z."/>
            <person name="Lobanov A.V."/>
            <person name="Huang Z."/>
            <person name="Ma S."/>
            <person name="Feng Y."/>
            <person name="Turanov A.A."/>
            <person name="Zhu Y."/>
            <person name="Lenz T.L."/>
            <person name="Gerashchenko M.V."/>
            <person name="Fan D."/>
            <person name="Hee Yim S."/>
            <person name="Yao X."/>
            <person name="Jordan D."/>
            <person name="Xiong Y."/>
            <person name="Ma Y."/>
            <person name="Lyapunov A.N."/>
            <person name="Chen G."/>
            <person name="Kulakova O.I."/>
            <person name="Sun Y."/>
            <person name="Lee S.G."/>
            <person name="Bronson R.T."/>
            <person name="Moskalev A.A."/>
            <person name="Sunyaev S.R."/>
            <person name="Zhang G."/>
            <person name="Krogh A."/>
            <person name="Wang J."/>
            <person name="Gladyshev V.N."/>
        </authorList>
    </citation>
    <scope>NUCLEOTIDE SEQUENCE [LARGE SCALE GENOMIC DNA]</scope>
</reference>
<name>S7Q963_MYOBR</name>
<feature type="compositionally biased region" description="Basic and acidic residues" evidence="1">
    <location>
        <begin position="136"/>
        <end position="148"/>
    </location>
</feature>
<protein>
    <submittedName>
        <fullName evidence="2">Uncharacterized protein</fullName>
    </submittedName>
</protein>
<dbReference type="EMBL" id="KE164370">
    <property type="protein sequence ID" value="EPQ17517.1"/>
    <property type="molecule type" value="Genomic_DNA"/>
</dbReference>
<evidence type="ECO:0000313" key="3">
    <source>
        <dbReference type="Proteomes" id="UP000052978"/>
    </source>
</evidence>
<sequence length="194" mass="20654">MVCVVFHTRKLGLRHMQPQQLQAPPAAWGWAGAPYTSLGPPPPRLPTAPQAGTHHRQREAHQHHDGVVQHHEELLVQVAARHGPGAAGGPGLAFVPSVPLDLVLVPVAEKHGIDVVDEVGHCELCVGGGKPVSVGQRKEEVSGGKDTDAAAGGRQGWCWTQPGPQTSMPLTPLRRSGHSSCRMEPRSEGGTQQW</sequence>
<keyword evidence="3" id="KW-1185">Reference proteome</keyword>
<evidence type="ECO:0000313" key="2">
    <source>
        <dbReference type="EMBL" id="EPQ17517.1"/>
    </source>
</evidence>
<dbReference type="AlphaFoldDB" id="S7Q963"/>
<gene>
    <name evidence="2" type="ORF">D623_10014448</name>
</gene>